<sequence>MKKNLIKKLGLAALLALPLGAQAQTEEKLTDVAYLVVEQETTTVRFALTSEPVISFDNGNLIVASQSDTLSTALSGVKNYRIESQKVSTGIREVPAASAAGTDGSAVSFANAEVQGLKAGARVAIYTTDGKQVAAVVAGTDGKAALSLSQLPKGIYILRTPGKSFKIVNR</sequence>
<feature type="signal peptide" evidence="1">
    <location>
        <begin position="1"/>
        <end position="23"/>
    </location>
</feature>
<dbReference type="NCBIfam" id="TIGR04183">
    <property type="entry name" value="Por_Secre_tail"/>
    <property type="match status" value="1"/>
</dbReference>
<accession>A0ABV5ZGT9</accession>
<evidence type="ECO:0000313" key="3">
    <source>
        <dbReference type="Proteomes" id="UP001589688"/>
    </source>
</evidence>
<keyword evidence="3" id="KW-1185">Reference proteome</keyword>
<feature type="chain" id="PRO_5047459421" evidence="1">
    <location>
        <begin position="24"/>
        <end position="170"/>
    </location>
</feature>
<comment type="caution">
    <text evidence="2">The sequence shown here is derived from an EMBL/GenBank/DDBJ whole genome shotgun (WGS) entry which is preliminary data.</text>
</comment>
<keyword evidence="1" id="KW-0732">Signal</keyword>
<organism evidence="2 3">
    <name type="scientific">Hallella seregens ATCC 51272</name>
    <dbReference type="NCBI Taxonomy" id="1336250"/>
    <lineage>
        <taxon>Bacteria</taxon>
        <taxon>Pseudomonadati</taxon>
        <taxon>Bacteroidota</taxon>
        <taxon>Bacteroidia</taxon>
        <taxon>Bacteroidales</taxon>
        <taxon>Prevotellaceae</taxon>
        <taxon>Hallella</taxon>
    </lineage>
</organism>
<proteinExistence type="predicted"/>
<dbReference type="RefSeq" id="WP_005846427.1">
    <property type="nucleotide sequence ID" value="NZ_JADU01000027.1"/>
</dbReference>
<dbReference type="InterPro" id="IPR026444">
    <property type="entry name" value="Secre_tail"/>
</dbReference>
<dbReference type="Proteomes" id="UP001589688">
    <property type="component" value="Unassembled WGS sequence"/>
</dbReference>
<gene>
    <name evidence="2" type="ORF">ACFFK8_01825</name>
</gene>
<evidence type="ECO:0000256" key="1">
    <source>
        <dbReference type="SAM" id="SignalP"/>
    </source>
</evidence>
<dbReference type="EMBL" id="JBHLZF010000001">
    <property type="protein sequence ID" value="MFB9896594.1"/>
    <property type="molecule type" value="Genomic_DNA"/>
</dbReference>
<name>A0ABV5ZGT9_9BACT</name>
<reference evidence="2 3" key="1">
    <citation type="submission" date="2024-09" db="EMBL/GenBank/DDBJ databases">
        <authorList>
            <person name="Sun Q."/>
            <person name="Mori K."/>
        </authorList>
    </citation>
    <scope>NUCLEOTIDE SEQUENCE [LARGE SCALE GENOMIC DNA]</scope>
    <source>
        <strain evidence="2 3">ATCC 51272</strain>
    </source>
</reference>
<evidence type="ECO:0000313" key="2">
    <source>
        <dbReference type="EMBL" id="MFB9896594.1"/>
    </source>
</evidence>
<protein>
    <submittedName>
        <fullName evidence="2">T9SS type A sorting domain-containing protein</fullName>
    </submittedName>
</protein>